<accession>A0A6A4GR86</accession>
<evidence type="ECO:0000313" key="1">
    <source>
        <dbReference type="EMBL" id="KAE9388292.1"/>
    </source>
</evidence>
<organism evidence="1 2">
    <name type="scientific">Gymnopus androsaceus JB14</name>
    <dbReference type="NCBI Taxonomy" id="1447944"/>
    <lineage>
        <taxon>Eukaryota</taxon>
        <taxon>Fungi</taxon>
        <taxon>Dikarya</taxon>
        <taxon>Basidiomycota</taxon>
        <taxon>Agaricomycotina</taxon>
        <taxon>Agaricomycetes</taxon>
        <taxon>Agaricomycetidae</taxon>
        <taxon>Agaricales</taxon>
        <taxon>Marasmiineae</taxon>
        <taxon>Omphalotaceae</taxon>
        <taxon>Gymnopus</taxon>
    </lineage>
</organism>
<dbReference type="AlphaFoldDB" id="A0A6A4GR86"/>
<protein>
    <submittedName>
        <fullName evidence="1">Uncharacterized protein</fullName>
    </submittedName>
</protein>
<gene>
    <name evidence="1" type="ORF">BT96DRAFT_947709</name>
</gene>
<name>A0A6A4GR86_9AGAR</name>
<sequence length="129" mass="14035">MMKNEASLAVKCSIDVLLQLKSPNPNHVYIVIDKLLALKSTLRAVEGEMEFPHGQNVVLGVGDINGSGKGAVAADKKSKDQHGEARNHIYSKVTKNGHQRLIIAVKKQEVEVSKLMDNGSDECSTRARS</sequence>
<dbReference type="EMBL" id="ML769751">
    <property type="protein sequence ID" value="KAE9388292.1"/>
    <property type="molecule type" value="Genomic_DNA"/>
</dbReference>
<reference evidence="1" key="1">
    <citation type="journal article" date="2019" name="Environ. Microbiol.">
        <title>Fungal ecological strategies reflected in gene transcription - a case study of two litter decomposers.</title>
        <authorList>
            <person name="Barbi F."/>
            <person name="Kohler A."/>
            <person name="Barry K."/>
            <person name="Baskaran P."/>
            <person name="Daum C."/>
            <person name="Fauchery L."/>
            <person name="Ihrmark K."/>
            <person name="Kuo A."/>
            <person name="LaButti K."/>
            <person name="Lipzen A."/>
            <person name="Morin E."/>
            <person name="Grigoriev I.V."/>
            <person name="Henrissat B."/>
            <person name="Lindahl B."/>
            <person name="Martin F."/>
        </authorList>
    </citation>
    <scope>NUCLEOTIDE SEQUENCE</scope>
    <source>
        <strain evidence="1">JB14</strain>
    </source>
</reference>
<keyword evidence="2" id="KW-1185">Reference proteome</keyword>
<evidence type="ECO:0000313" key="2">
    <source>
        <dbReference type="Proteomes" id="UP000799118"/>
    </source>
</evidence>
<proteinExistence type="predicted"/>
<dbReference type="Proteomes" id="UP000799118">
    <property type="component" value="Unassembled WGS sequence"/>
</dbReference>